<name>A0A645J9C9_9ZZZZ</name>
<evidence type="ECO:0000313" key="1">
    <source>
        <dbReference type="EMBL" id="MPN60295.1"/>
    </source>
</evidence>
<gene>
    <name evidence="1" type="ORF">SDC9_208023</name>
</gene>
<sequence length="79" mass="9270">MRCVITKVNDNNYEGKDYNGRKYLIVKNEATKNYKLGTDSTFYATKRVEGLMLKKIILEPLTTDEYEYILSKEPIINKQ</sequence>
<reference evidence="1" key="1">
    <citation type="submission" date="2019-08" db="EMBL/GenBank/DDBJ databases">
        <authorList>
            <person name="Kucharzyk K."/>
            <person name="Murdoch R.W."/>
            <person name="Higgins S."/>
            <person name="Loffler F."/>
        </authorList>
    </citation>
    <scope>NUCLEOTIDE SEQUENCE</scope>
</reference>
<protein>
    <submittedName>
        <fullName evidence="1">Uncharacterized protein</fullName>
    </submittedName>
</protein>
<organism evidence="1">
    <name type="scientific">bioreactor metagenome</name>
    <dbReference type="NCBI Taxonomy" id="1076179"/>
    <lineage>
        <taxon>unclassified sequences</taxon>
        <taxon>metagenomes</taxon>
        <taxon>ecological metagenomes</taxon>
    </lineage>
</organism>
<dbReference type="AlphaFoldDB" id="A0A645J9C9"/>
<dbReference type="EMBL" id="VSSQ01135369">
    <property type="protein sequence ID" value="MPN60295.1"/>
    <property type="molecule type" value="Genomic_DNA"/>
</dbReference>
<proteinExistence type="predicted"/>
<accession>A0A645J9C9</accession>
<comment type="caution">
    <text evidence="1">The sequence shown here is derived from an EMBL/GenBank/DDBJ whole genome shotgun (WGS) entry which is preliminary data.</text>
</comment>